<dbReference type="FunCoup" id="Q54JK6">
    <property type="interactions" value="135"/>
</dbReference>
<dbReference type="PhylomeDB" id="Q54JK6"/>
<evidence type="ECO:0000256" key="1">
    <source>
        <dbReference type="ARBA" id="ARBA00008306"/>
    </source>
</evidence>
<dbReference type="RefSeq" id="XP_636925.1">
    <property type="nucleotide sequence ID" value="XM_631833.1"/>
</dbReference>
<dbReference type="InParanoid" id="Q54JK6"/>
<sequence length="382" mass="44244">MINRLIKFKNVINNPTLKSGLLTSKPNFSNNFISPIFLNSGSNNENFNRINRFYASSNNGGNNNKQQIKEKKEINNNNNNNSGGGIVNGNNEIQICKVIYTSRSYSKSIENLPKGFSLQKVFDSSTGNARWLVEQDTGNSVFVFPSFGSIVSWGVGEESLDQVLDWLKAYELKSWPTRHVDRYKFRISTASNQSFDINKKPEEIIYLSKSERDQDLEKFSSSYAFAQSISLFPFEDRVQHLSETAEDISITGQISKFSKLEILRQLGEQLRLKSELNLSDINDTPEYFWENPEGESIYNSIRSHCEINKRIRVMNEKINLITNIYEVINDEQKHNHSIRLERIIIFLIAMEIFITLLGKYDDYKKRTKNEEEQQLQQQLQQQ</sequence>
<comment type="similarity">
    <text evidence="1">Belongs to the RMD1/sif2 family.</text>
</comment>
<gene>
    <name evidence="4" type="ORF">DDB_G0287989</name>
</gene>
<evidence type="ECO:0000313" key="4">
    <source>
        <dbReference type="EMBL" id="EAL63420.1"/>
    </source>
</evidence>
<name>Q54JK6_DICDI</name>
<keyword evidence="2" id="KW-1133">Transmembrane helix</keyword>
<dbReference type="EMBL" id="AAFI02000107">
    <property type="protein sequence ID" value="EAL63420.1"/>
    <property type="molecule type" value="Genomic_DNA"/>
</dbReference>
<evidence type="ECO:0000259" key="3">
    <source>
        <dbReference type="Pfam" id="PF02582"/>
    </source>
</evidence>
<dbReference type="OMA" id="FLIAMEI"/>
<dbReference type="dictyBase" id="DDB_G0287989"/>
<evidence type="ECO:0000313" key="5">
    <source>
        <dbReference type="Proteomes" id="UP000002195"/>
    </source>
</evidence>
<dbReference type="Pfam" id="PF02582">
    <property type="entry name" value="DUF155"/>
    <property type="match status" value="1"/>
</dbReference>
<organism evidence="4 5">
    <name type="scientific">Dictyostelium discoideum</name>
    <name type="common">Social amoeba</name>
    <dbReference type="NCBI Taxonomy" id="44689"/>
    <lineage>
        <taxon>Eukaryota</taxon>
        <taxon>Amoebozoa</taxon>
        <taxon>Evosea</taxon>
        <taxon>Eumycetozoa</taxon>
        <taxon>Dictyostelia</taxon>
        <taxon>Dictyosteliales</taxon>
        <taxon>Dictyosteliaceae</taxon>
        <taxon>Dictyostelium</taxon>
    </lineage>
</organism>
<keyword evidence="2" id="KW-0472">Membrane</keyword>
<keyword evidence="5" id="KW-1185">Reference proteome</keyword>
<dbReference type="PRO" id="PR:Q54JK6"/>
<feature type="domain" description="DUF155" evidence="3">
    <location>
        <begin position="141"/>
        <end position="315"/>
    </location>
</feature>
<accession>Q54JK6</accession>
<dbReference type="KEGG" id="ddi:DDB_G0287989"/>
<protein>
    <recommendedName>
        <fullName evidence="3">DUF155 domain-containing protein</fullName>
    </recommendedName>
</protein>
<reference evidence="4 5" key="1">
    <citation type="journal article" date="2005" name="Nature">
        <title>The genome of the social amoeba Dictyostelium discoideum.</title>
        <authorList>
            <consortium name="The Dictyostelium discoideum Sequencing Consortium"/>
            <person name="Eichinger L."/>
            <person name="Pachebat J.A."/>
            <person name="Glockner G."/>
            <person name="Rajandream M.A."/>
            <person name="Sucgang R."/>
            <person name="Berriman M."/>
            <person name="Song J."/>
            <person name="Olsen R."/>
            <person name="Szafranski K."/>
            <person name="Xu Q."/>
            <person name="Tunggal B."/>
            <person name="Kummerfeld S."/>
            <person name="Madera M."/>
            <person name="Konfortov B.A."/>
            <person name="Rivero F."/>
            <person name="Bankier A.T."/>
            <person name="Lehmann R."/>
            <person name="Hamlin N."/>
            <person name="Davies R."/>
            <person name="Gaudet P."/>
            <person name="Fey P."/>
            <person name="Pilcher K."/>
            <person name="Chen G."/>
            <person name="Saunders D."/>
            <person name="Sodergren E."/>
            <person name="Davis P."/>
            <person name="Kerhornou A."/>
            <person name="Nie X."/>
            <person name="Hall N."/>
            <person name="Anjard C."/>
            <person name="Hemphill L."/>
            <person name="Bason N."/>
            <person name="Farbrother P."/>
            <person name="Desany B."/>
            <person name="Just E."/>
            <person name="Morio T."/>
            <person name="Rost R."/>
            <person name="Churcher C."/>
            <person name="Cooper J."/>
            <person name="Haydock S."/>
            <person name="van Driessche N."/>
            <person name="Cronin A."/>
            <person name="Goodhead I."/>
            <person name="Muzny D."/>
            <person name="Mourier T."/>
            <person name="Pain A."/>
            <person name="Lu M."/>
            <person name="Harper D."/>
            <person name="Lindsay R."/>
            <person name="Hauser H."/>
            <person name="James K."/>
            <person name="Quiles M."/>
            <person name="Madan Babu M."/>
            <person name="Saito T."/>
            <person name="Buchrieser C."/>
            <person name="Wardroper A."/>
            <person name="Felder M."/>
            <person name="Thangavelu M."/>
            <person name="Johnson D."/>
            <person name="Knights A."/>
            <person name="Loulseged H."/>
            <person name="Mungall K."/>
            <person name="Oliver K."/>
            <person name="Price C."/>
            <person name="Quail M.A."/>
            <person name="Urushihara H."/>
            <person name="Hernandez J."/>
            <person name="Rabbinowitsch E."/>
            <person name="Steffen D."/>
            <person name="Sanders M."/>
            <person name="Ma J."/>
            <person name="Kohara Y."/>
            <person name="Sharp S."/>
            <person name="Simmonds M."/>
            <person name="Spiegler S."/>
            <person name="Tivey A."/>
            <person name="Sugano S."/>
            <person name="White B."/>
            <person name="Walker D."/>
            <person name="Woodward J."/>
            <person name="Winckler T."/>
            <person name="Tanaka Y."/>
            <person name="Shaulsky G."/>
            <person name="Schleicher M."/>
            <person name="Weinstock G."/>
            <person name="Rosenthal A."/>
            <person name="Cox E.C."/>
            <person name="Chisholm R.L."/>
            <person name="Gibbs R."/>
            <person name="Loomis W.F."/>
            <person name="Platzer M."/>
            <person name="Kay R.R."/>
            <person name="Williams J."/>
            <person name="Dear P.H."/>
            <person name="Noegel A.A."/>
            <person name="Barrell B."/>
            <person name="Kuspa A."/>
        </authorList>
    </citation>
    <scope>NUCLEOTIDE SEQUENCE [LARGE SCALE GENOMIC DNA]</scope>
    <source>
        <strain evidence="4 5">AX4</strain>
    </source>
</reference>
<dbReference type="AlphaFoldDB" id="Q54JK6"/>
<dbReference type="GO" id="GO:0005739">
    <property type="term" value="C:mitochondrion"/>
    <property type="evidence" value="ECO:0007669"/>
    <property type="project" value="UniProtKB-ARBA"/>
</dbReference>
<proteinExistence type="inferred from homology"/>
<dbReference type="SMR" id="Q54JK6"/>
<keyword evidence="2" id="KW-0812">Transmembrane</keyword>
<evidence type="ECO:0000256" key="2">
    <source>
        <dbReference type="SAM" id="Phobius"/>
    </source>
</evidence>
<dbReference type="InterPro" id="IPR051624">
    <property type="entry name" value="RMD1/Sad1-interacting"/>
</dbReference>
<feature type="transmembrane region" description="Helical" evidence="2">
    <location>
        <begin position="343"/>
        <end position="360"/>
    </location>
</feature>
<dbReference type="GeneID" id="8626400"/>
<dbReference type="eggNOG" id="KOG2861">
    <property type="taxonomic scope" value="Eukaryota"/>
</dbReference>
<comment type="caution">
    <text evidence="4">The sequence shown here is derived from an EMBL/GenBank/DDBJ whole genome shotgun (WGS) entry which is preliminary data.</text>
</comment>
<dbReference type="PANTHER" id="PTHR16255">
    <property type="entry name" value="REQUIRED FOR MEIOTIC NUCLEAR DIVISION PROTEIN 1 HOMOLOG"/>
    <property type="match status" value="1"/>
</dbReference>
<dbReference type="PANTHER" id="PTHR16255:SF1">
    <property type="entry name" value="REQUIRED FOR MEIOTIC NUCLEAR DIVISION PROTEIN 1 HOMOLOG"/>
    <property type="match status" value="1"/>
</dbReference>
<dbReference type="PaxDb" id="44689-DDB0187723"/>
<dbReference type="Proteomes" id="UP000002195">
    <property type="component" value="Unassembled WGS sequence"/>
</dbReference>
<dbReference type="InterPro" id="IPR003734">
    <property type="entry name" value="DUF155"/>
</dbReference>
<dbReference type="HOGENOM" id="CLU_724476_0_0_1"/>
<dbReference type="VEuPathDB" id="AmoebaDB:DDB_G0287989"/>